<dbReference type="EMBL" id="KN833712">
    <property type="protein sequence ID" value="KIK24950.1"/>
    <property type="molecule type" value="Genomic_DNA"/>
</dbReference>
<protein>
    <submittedName>
        <fullName evidence="1">Uncharacterized protein</fullName>
    </submittedName>
</protein>
<gene>
    <name evidence="1" type="ORF">PISMIDRAFT_677736</name>
</gene>
<accession>A0A0C9YIS0</accession>
<dbReference type="AlphaFoldDB" id="A0A0C9YIS0"/>
<proteinExistence type="predicted"/>
<sequence>MIAHRDAGPDDRRPHTVYADKPARCQSYMERLKQVWLFDLIWGRGRQKWQHQGLWTINQRHVDGEWKPRSALALGFGVYQIPTD</sequence>
<reference evidence="1 2" key="1">
    <citation type="submission" date="2014-04" db="EMBL/GenBank/DDBJ databases">
        <authorList>
            <consortium name="DOE Joint Genome Institute"/>
            <person name="Kuo A."/>
            <person name="Kohler A."/>
            <person name="Costa M.D."/>
            <person name="Nagy L.G."/>
            <person name="Floudas D."/>
            <person name="Copeland A."/>
            <person name="Barry K.W."/>
            <person name="Cichocki N."/>
            <person name="Veneault-Fourrey C."/>
            <person name="LaButti K."/>
            <person name="Lindquist E.A."/>
            <person name="Lipzen A."/>
            <person name="Lundell T."/>
            <person name="Morin E."/>
            <person name="Murat C."/>
            <person name="Sun H."/>
            <person name="Tunlid A."/>
            <person name="Henrissat B."/>
            <person name="Grigoriev I.V."/>
            <person name="Hibbett D.S."/>
            <person name="Martin F."/>
            <person name="Nordberg H.P."/>
            <person name="Cantor M.N."/>
            <person name="Hua S.X."/>
        </authorList>
    </citation>
    <scope>NUCLEOTIDE SEQUENCE [LARGE SCALE GENOMIC DNA]</scope>
    <source>
        <strain evidence="1 2">441</strain>
    </source>
</reference>
<dbReference type="Proteomes" id="UP000054018">
    <property type="component" value="Unassembled WGS sequence"/>
</dbReference>
<name>A0A0C9YIS0_9AGAM</name>
<evidence type="ECO:0000313" key="1">
    <source>
        <dbReference type="EMBL" id="KIK24950.1"/>
    </source>
</evidence>
<keyword evidence="2" id="KW-1185">Reference proteome</keyword>
<evidence type="ECO:0000313" key="2">
    <source>
        <dbReference type="Proteomes" id="UP000054018"/>
    </source>
</evidence>
<reference evidence="2" key="2">
    <citation type="submission" date="2015-01" db="EMBL/GenBank/DDBJ databases">
        <title>Evolutionary Origins and Diversification of the Mycorrhizal Mutualists.</title>
        <authorList>
            <consortium name="DOE Joint Genome Institute"/>
            <consortium name="Mycorrhizal Genomics Consortium"/>
            <person name="Kohler A."/>
            <person name="Kuo A."/>
            <person name="Nagy L.G."/>
            <person name="Floudas D."/>
            <person name="Copeland A."/>
            <person name="Barry K.W."/>
            <person name="Cichocki N."/>
            <person name="Veneault-Fourrey C."/>
            <person name="LaButti K."/>
            <person name="Lindquist E.A."/>
            <person name="Lipzen A."/>
            <person name="Lundell T."/>
            <person name="Morin E."/>
            <person name="Murat C."/>
            <person name="Riley R."/>
            <person name="Ohm R."/>
            <person name="Sun H."/>
            <person name="Tunlid A."/>
            <person name="Henrissat B."/>
            <person name="Grigoriev I.V."/>
            <person name="Hibbett D.S."/>
            <person name="Martin F."/>
        </authorList>
    </citation>
    <scope>NUCLEOTIDE SEQUENCE [LARGE SCALE GENOMIC DNA]</scope>
    <source>
        <strain evidence="2">441</strain>
    </source>
</reference>
<organism evidence="1 2">
    <name type="scientific">Pisolithus microcarpus 441</name>
    <dbReference type="NCBI Taxonomy" id="765257"/>
    <lineage>
        <taxon>Eukaryota</taxon>
        <taxon>Fungi</taxon>
        <taxon>Dikarya</taxon>
        <taxon>Basidiomycota</taxon>
        <taxon>Agaricomycotina</taxon>
        <taxon>Agaricomycetes</taxon>
        <taxon>Agaricomycetidae</taxon>
        <taxon>Boletales</taxon>
        <taxon>Sclerodermatineae</taxon>
        <taxon>Pisolithaceae</taxon>
        <taxon>Pisolithus</taxon>
    </lineage>
</organism>
<dbReference type="HOGENOM" id="CLU_2528314_0_0_1"/>